<dbReference type="Pfam" id="PF01179">
    <property type="entry name" value="Cu_amine_oxid"/>
    <property type="match status" value="1"/>
</dbReference>
<sequence>MALIFRHGVWAVASLMVATLAAPLPARAERRMWPQAAATHPMDGLTTDEIRSVSDILRSVGKLDDSARVVSMSVDEDPKDEVRAWKPGQPFTRRASATLLSGGHLYEAHIDLATRSLLGWQEVRDHEAALTIDELISAGDLPKQDPRWIAAMAKRGITDFRNVMCLPLTVGPVSDPALKGRRLLNVPCVDTTGAANNLWGKPIENLFAQVDLKSKTVLSVTDLGVVPPPPQTPSHAYADSGTYRKPPKPIEIAAPEGSNVKVEGGKVHWDNWSFHVRLEPRVGAVLSLIRYDDHGTLRDIAYQISASEMFVPYMDPAPTWSFRAYMDIGEYGFGVLSSELQRGVDCPEGAHYLDLTISDTKGAPVVSKGAVCIFERPTGDPIWRHSELINNTAEVRPNNELVVRMAPVVGNYDYLVDYVFDRAGNIDVRLGAYGIDATKGVASKTLSDPTAAQDTAFGTLVDERLLAVNHDHYMTFRIDMDVDGTANRLVEDRFNVRRLEQGQRKSLWQVDTRPVATEGPITMPLNAAQFRVESTGRTNGRGYRTSYQLMTGHSDVSLLAKDDPIQLRAGFSAYTLWTSAYAKDERYAAGMYPNGNPEVDGLPKWTAAKRPIEDRDLVLWYTVGFRHVPRAEDWPVMPGLWHGFRLRPFNFFDRNPALDVPPMVNARETK</sequence>
<evidence type="ECO:0000256" key="1">
    <source>
        <dbReference type="ARBA" id="ARBA00007983"/>
    </source>
</evidence>
<dbReference type="Pfam" id="PF21994">
    <property type="entry name" value="AGAO-like_N2"/>
    <property type="match status" value="1"/>
</dbReference>
<dbReference type="GO" id="GO:0048038">
    <property type="term" value="F:quinone binding"/>
    <property type="evidence" value="ECO:0007669"/>
    <property type="project" value="InterPro"/>
</dbReference>
<evidence type="ECO:0000259" key="10">
    <source>
        <dbReference type="Pfam" id="PF02728"/>
    </source>
</evidence>
<dbReference type="InterPro" id="IPR049947">
    <property type="entry name" value="Cu_Am_Ox_Cu-bd"/>
</dbReference>
<evidence type="ECO:0000256" key="7">
    <source>
        <dbReference type="PIRSR" id="PIRSR600269-51"/>
    </source>
</evidence>
<dbReference type="InterPro" id="IPR015802">
    <property type="entry name" value="Cu_amine_oxidase_N3"/>
</dbReference>
<feature type="active site" description="Schiff-base intermediate with substrate; via topaquinone" evidence="6">
    <location>
        <position position="412"/>
    </location>
</feature>
<dbReference type="EMBL" id="FMZW01000059">
    <property type="protein sequence ID" value="SDF51878.1"/>
    <property type="molecule type" value="Genomic_DNA"/>
</dbReference>
<dbReference type="InterPro" id="IPR000269">
    <property type="entry name" value="Cu_amine_oxidase"/>
</dbReference>
<dbReference type="PROSITE" id="PS01165">
    <property type="entry name" value="COPPER_AMINE_OXID_2"/>
    <property type="match status" value="1"/>
</dbReference>
<proteinExistence type="inferred from homology"/>
<dbReference type="InterPro" id="IPR016182">
    <property type="entry name" value="Cu_amine_oxidase_N-reg"/>
</dbReference>
<feature type="active site" description="Proton acceptor" evidence="6">
    <location>
        <position position="327"/>
    </location>
</feature>
<evidence type="ECO:0000256" key="6">
    <source>
        <dbReference type="PIRSR" id="PIRSR600269-50"/>
    </source>
</evidence>
<keyword evidence="5 8" id="KW-0186">Copper</keyword>
<comment type="similarity">
    <text evidence="1 8">Belongs to the copper/topaquinone oxidase family.</text>
</comment>
<evidence type="ECO:0000256" key="8">
    <source>
        <dbReference type="RuleBase" id="RU000672"/>
    </source>
</evidence>
<keyword evidence="4 8" id="KW-0560">Oxidoreductase</keyword>
<dbReference type="PANTHER" id="PTHR10638:SF41">
    <property type="entry name" value="AMINE OXIDASE"/>
    <property type="match status" value="1"/>
</dbReference>
<keyword evidence="2 8" id="KW-0479">Metal-binding</keyword>
<comment type="cofactor">
    <cofactor evidence="8">
        <name>Cu cation</name>
        <dbReference type="ChEBI" id="CHEBI:23378"/>
    </cofactor>
    <text evidence="8">Contains 1 topaquinone per subunit.</text>
</comment>
<evidence type="ECO:0000256" key="2">
    <source>
        <dbReference type="ARBA" id="ARBA00022723"/>
    </source>
</evidence>
<feature type="modified residue" description="2',4',5'-topaquinone" evidence="7">
    <location>
        <position position="412"/>
    </location>
</feature>
<dbReference type="GO" id="GO:0005507">
    <property type="term" value="F:copper ion binding"/>
    <property type="evidence" value="ECO:0007669"/>
    <property type="project" value="InterPro"/>
</dbReference>
<evidence type="ECO:0000313" key="12">
    <source>
        <dbReference type="EMBL" id="SDF51878.1"/>
    </source>
</evidence>
<comment type="PTM">
    <text evidence="7 8">Topaquinone (TPQ) is generated by copper-dependent autoxidation of a specific tyrosyl residue.</text>
</comment>
<name>A0A1G7LQQ7_9BRAD</name>
<gene>
    <name evidence="12" type="ORF">SAMN05216337_105926</name>
</gene>
<organism evidence="12 13">
    <name type="scientific">Bradyrhizobium brasilense</name>
    <dbReference type="NCBI Taxonomy" id="1419277"/>
    <lineage>
        <taxon>Bacteria</taxon>
        <taxon>Pseudomonadati</taxon>
        <taxon>Pseudomonadota</taxon>
        <taxon>Alphaproteobacteria</taxon>
        <taxon>Hyphomicrobiales</taxon>
        <taxon>Nitrobacteraceae</taxon>
        <taxon>Bradyrhizobium</taxon>
    </lineage>
</organism>
<feature type="domain" description="AGAO-like N2" evidence="11">
    <location>
        <begin position="46"/>
        <end position="101"/>
    </location>
</feature>
<evidence type="ECO:0000256" key="4">
    <source>
        <dbReference type="ARBA" id="ARBA00023002"/>
    </source>
</evidence>
<dbReference type="Pfam" id="PF02728">
    <property type="entry name" value="Cu_amine_oxidN3"/>
    <property type="match status" value="1"/>
</dbReference>
<reference evidence="12 13" key="1">
    <citation type="submission" date="2016-10" db="EMBL/GenBank/DDBJ databases">
        <authorList>
            <person name="de Groot N.N."/>
        </authorList>
    </citation>
    <scope>NUCLEOTIDE SEQUENCE [LARGE SCALE GENOMIC DNA]</scope>
    <source>
        <strain evidence="12 13">R5</strain>
    </source>
</reference>
<evidence type="ECO:0000256" key="3">
    <source>
        <dbReference type="ARBA" id="ARBA00022772"/>
    </source>
</evidence>
<evidence type="ECO:0000313" key="13">
    <source>
        <dbReference type="Proteomes" id="UP000199245"/>
    </source>
</evidence>
<dbReference type="InterPro" id="IPR036460">
    <property type="entry name" value="Cu_amine_oxidase_C_sf"/>
</dbReference>
<dbReference type="InterPro" id="IPR015798">
    <property type="entry name" value="Cu_amine_oxidase_C"/>
</dbReference>
<evidence type="ECO:0000256" key="5">
    <source>
        <dbReference type="ARBA" id="ARBA00023008"/>
    </source>
</evidence>
<dbReference type="SUPFAM" id="SSF49998">
    <property type="entry name" value="Amine oxidase catalytic domain"/>
    <property type="match status" value="1"/>
</dbReference>
<dbReference type="Gene3D" id="2.70.98.20">
    <property type="entry name" value="Copper amine oxidase, catalytic domain"/>
    <property type="match status" value="1"/>
</dbReference>
<dbReference type="InterPro" id="IPR054157">
    <property type="entry name" value="AGAO-like_N2"/>
</dbReference>
<dbReference type="RefSeq" id="WP_092089799.1">
    <property type="nucleotide sequence ID" value="NZ_FMZW01000059.1"/>
</dbReference>
<evidence type="ECO:0000259" key="9">
    <source>
        <dbReference type="Pfam" id="PF01179"/>
    </source>
</evidence>
<dbReference type="EC" id="1.4.3.-" evidence="8"/>
<accession>A0A1G7LQQ7</accession>
<dbReference type="PANTHER" id="PTHR10638">
    <property type="entry name" value="COPPER AMINE OXIDASE"/>
    <property type="match status" value="1"/>
</dbReference>
<dbReference type="GO" id="GO:0009308">
    <property type="term" value="P:amine metabolic process"/>
    <property type="evidence" value="ECO:0007669"/>
    <property type="project" value="UniProtKB-UniRule"/>
</dbReference>
<dbReference type="Proteomes" id="UP000199245">
    <property type="component" value="Unassembled WGS sequence"/>
</dbReference>
<dbReference type="SUPFAM" id="SSF54416">
    <property type="entry name" value="Amine oxidase N-terminal region"/>
    <property type="match status" value="2"/>
</dbReference>
<dbReference type="AlphaFoldDB" id="A0A1G7LQQ7"/>
<feature type="domain" description="Copper amine oxidase catalytic" evidence="9">
    <location>
        <begin position="251"/>
        <end position="658"/>
    </location>
</feature>
<dbReference type="GO" id="GO:0008131">
    <property type="term" value="F:primary methylamine oxidase activity"/>
    <property type="evidence" value="ECO:0007669"/>
    <property type="project" value="InterPro"/>
</dbReference>
<protein>
    <recommendedName>
        <fullName evidence="8">Amine oxidase</fullName>
        <ecNumber evidence="8">1.4.3.-</ecNumber>
    </recommendedName>
</protein>
<keyword evidence="3 6" id="KW-0801">TPQ</keyword>
<evidence type="ECO:0000259" key="11">
    <source>
        <dbReference type="Pfam" id="PF21994"/>
    </source>
</evidence>
<feature type="domain" description="Copper amine oxidase N3-terminal" evidence="10">
    <location>
        <begin position="130"/>
        <end position="225"/>
    </location>
</feature>
<dbReference type="Gene3D" id="3.10.450.40">
    <property type="match status" value="2"/>
</dbReference>